<reference evidence="3" key="1">
    <citation type="submission" date="2015-09" db="EMBL/GenBank/DDBJ databases">
        <title>De novo assembly of Pectinophora gossypiella (Pink Bollworm) gut transcriptome.</title>
        <authorList>
            <person name="Tassone E.E."/>
        </authorList>
    </citation>
    <scope>NUCLEOTIDE SEQUENCE</scope>
</reference>
<accession>A0A1E1W009</accession>
<protein>
    <recommendedName>
        <fullName evidence="2">Ig-like domain-containing protein</fullName>
    </recommendedName>
</protein>
<feature type="non-terminal residue" evidence="3">
    <location>
        <position position="1"/>
    </location>
</feature>
<name>A0A1E1W009_PECGO</name>
<dbReference type="Pfam" id="PF07686">
    <property type="entry name" value="V-set"/>
    <property type="match status" value="1"/>
</dbReference>
<dbReference type="AlphaFoldDB" id="A0A1E1W009"/>
<feature type="chain" id="PRO_5009115069" description="Ig-like domain-containing protein" evidence="1">
    <location>
        <begin position="29"/>
        <end position="294"/>
    </location>
</feature>
<dbReference type="Gene3D" id="2.60.40.10">
    <property type="entry name" value="Immunoglobulins"/>
    <property type="match status" value="1"/>
</dbReference>
<dbReference type="InterPro" id="IPR007110">
    <property type="entry name" value="Ig-like_dom"/>
</dbReference>
<organism evidence="3">
    <name type="scientific">Pectinophora gossypiella</name>
    <name type="common">Cotton pink bollworm</name>
    <name type="synonym">Depressaria gossypiella</name>
    <dbReference type="NCBI Taxonomy" id="13191"/>
    <lineage>
        <taxon>Eukaryota</taxon>
        <taxon>Metazoa</taxon>
        <taxon>Ecdysozoa</taxon>
        <taxon>Arthropoda</taxon>
        <taxon>Hexapoda</taxon>
        <taxon>Insecta</taxon>
        <taxon>Pterygota</taxon>
        <taxon>Neoptera</taxon>
        <taxon>Endopterygota</taxon>
        <taxon>Lepidoptera</taxon>
        <taxon>Glossata</taxon>
        <taxon>Ditrysia</taxon>
        <taxon>Gelechioidea</taxon>
        <taxon>Gelechiidae</taxon>
        <taxon>Apatetrinae</taxon>
        <taxon>Pectinophora</taxon>
    </lineage>
</organism>
<evidence type="ECO:0000256" key="1">
    <source>
        <dbReference type="SAM" id="SignalP"/>
    </source>
</evidence>
<proteinExistence type="predicted"/>
<dbReference type="EMBL" id="GDQN01010736">
    <property type="protein sequence ID" value="JAT80318.1"/>
    <property type="molecule type" value="Transcribed_RNA"/>
</dbReference>
<feature type="domain" description="Ig-like" evidence="2">
    <location>
        <begin position="15"/>
        <end position="135"/>
    </location>
</feature>
<evidence type="ECO:0000259" key="2">
    <source>
        <dbReference type="PROSITE" id="PS50835"/>
    </source>
</evidence>
<dbReference type="PROSITE" id="PS50835">
    <property type="entry name" value="IG_LIKE"/>
    <property type="match status" value="1"/>
</dbReference>
<dbReference type="InterPro" id="IPR013783">
    <property type="entry name" value="Ig-like_fold"/>
</dbReference>
<dbReference type="PANTHER" id="PTHR21261">
    <property type="entry name" value="BEAT PROTEIN"/>
    <property type="match status" value="1"/>
</dbReference>
<dbReference type="SUPFAM" id="SSF48726">
    <property type="entry name" value="Immunoglobulin"/>
    <property type="match status" value="2"/>
</dbReference>
<gene>
    <name evidence="3" type="ORF">g.5768</name>
</gene>
<keyword evidence="1" id="KW-0732">Signal</keyword>
<dbReference type="OrthoDB" id="7225082at2759"/>
<feature type="signal peptide" evidence="1">
    <location>
        <begin position="1"/>
        <end position="28"/>
    </location>
</feature>
<dbReference type="InterPro" id="IPR003599">
    <property type="entry name" value="Ig_sub"/>
</dbReference>
<dbReference type="InterPro" id="IPR013106">
    <property type="entry name" value="Ig_V-set"/>
</dbReference>
<evidence type="ECO:0000313" key="3">
    <source>
        <dbReference type="EMBL" id="JAT80318.1"/>
    </source>
</evidence>
<dbReference type="InterPro" id="IPR036179">
    <property type="entry name" value="Ig-like_dom_sf"/>
</dbReference>
<sequence length="294" mass="32227">RCRGSATHRRRAMPPALALLLCLSLVAANQVSITEFSVPDTAKVGDDVELVCRYNLEGKETSLFYVKWWWTPVDAPTRLLYQRIGHHEPQSSIHGVKVKDNDTIQLVNLQPNDSGRYECEVNNVDEIRRSQDLIVYTPGSGPQLNVSTVADGPDDQDVQVFCEATDVAPEPELTISVDGKVVPVADLVLSDSVDGQYSIAANLTLEDIEAGSEVRCELFYTNRAVNHEPYVAVETYQPSGAELTTTEAFEDSTESEATPSPTDGSGDTLLRNSWLLLAIVAALAHLLVRTDRSL</sequence>
<dbReference type="SMART" id="SM00409">
    <property type="entry name" value="IG"/>
    <property type="match status" value="1"/>
</dbReference>